<evidence type="ECO:0000313" key="3">
    <source>
        <dbReference type="EMBL" id="QIQ01735.1"/>
    </source>
</evidence>
<dbReference type="SUPFAM" id="SSF51735">
    <property type="entry name" value="NAD(P)-binding Rossmann-fold domains"/>
    <property type="match status" value="1"/>
</dbReference>
<dbReference type="Proteomes" id="UP000501179">
    <property type="component" value="Chromosome"/>
</dbReference>
<evidence type="ECO:0000313" key="4">
    <source>
        <dbReference type="Proteomes" id="UP000501179"/>
    </source>
</evidence>
<keyword evidence="4" id="KW-1185">Reference proteome</keyword>
<name>A0A6G9GU41_9ACTN</name>
<feature type="compositionally biased region" description="Low complexity" evidence="1">
    <location>
        <begin position="30"/>
        <end position="64"/>
    </location>
</feature>
<organism evidence="3 4">
    <name type="scientific">Streptomyces liangshanensis</name>
    <dbReference type="NCBI Taxonomy" id="2717324"/>
    <lineage>
        <taxon>Bacteria</taxon>
        <taxon>Bacillati</taxon>
        <taxon>Actinomycetota</taxon>
        <taxon>Actinomycetes</taxon>
        <taxon>Kitasatosporales</taxon>
        <taxon>Streptomycetaceae</taxon>
        <taxon>Streptomyces</taxon>
    </lineage>
</organism>
<feature type="domain" description="NmrA-like" evidence="2">
    <location>
        <begin position="2"/>
        <end position="256"/>
    </location>
</feature>
<dbReference type="InterPro" id="IPR051604">
    <property type="entry name" value="Ergot_Alk_Oxidoreductase"/>
</dbReference>
<dbReference type="InterPro" id="IPR008030">
    <property type="entry name" value="NmrA-like"/>
</dbReference>
<reference evidence="3 4" key="1">
    <citation type="submission" date="2020-03" db="EMBL/GenBank/DDBJ databases">
        <title>A novel species.</title>
        <authorList>
            <person name="Gao J."/>
        </authorList>
    </citation>
    <scope>NUCLEOTIDE SEQUENCE [LARGE SCALE GENOMIC DNA]</scope>
    <source>
        <strain evidence="3 4">QMT-12</strain>
    </source>
</reference>
<dbReference type="PANTHER" id="PTHR43162:SF1">
    <property type="entry name" value="PRESTALK A DIFFERENTIATION PROTEIN A"/>
    <property type="match status" value="1"/>
</dbReference>
<evidence type="ECO:0000256" key="1">
    <source>
        <dbReference type="SAM" id="MobiDB-lite"/>
    </source>
</evidence>
<sequence>MILVTGATGHVGSEVVRALVGAGETVRAFSRSGGRTAGTGTEHAGHDTTGAGTGSTPTPGTAETVLGDLNDPASLAPALHGVRAVFLMPGYERMGETLRVLRRAGVERVVMLSGSSVGSGNPGNVVSAYMVASEAAVRESGLSWTFLRPVAFMSNALEWREQVAAGDTVRVPFAGVRVAVVDPYDIGVCAAVALTDEDGTHDGRVHALSGPESLLPAERVRILGEVLGRELRLVAEPDAEARARMSALMPTEYVDAFFDFYVRGSIDESAVLPTVRELTGRPPRTFREWARAHAASFRP</sequence>
<proteinExistence type="predicted"/>
<dbReference type="PANTHER" id="PTHR43162">
    <property type="match status" value="1"/>
</dbReference>
<feature type="region of interest" description="Disordered" evidence="1">
    <location>
        <begin position="30"/>
        <end position="69"/>
    </location>
</feature>
<gene>
    <name evidence="3" type="ORF">HA039_05025</name>
</gene>
<dbReference type="AlphaFoldDB" id="A0A6G9GU41"/>
<dbReference type="InterPro" id="IPR036291">
    <property type="entry name" value="NAD(P)-bd_dom_sf"/>
</dbReference>
<dbReference type="RefSeq" id="WP_167024344.1">
    <property type="nucleotide sequence ID" value="NZ_CP050177.1"/>
</dbReference>
<accession>A0A6G9GU41</accession>
<evidence type="ECO:0000259" key="2">
    <source>
        <dbReference type="Pfam" id="PF05368"/>
    </source>
</evidence>
<dbReference type="KEGG" id="slia:HA039_05025"/>
<dbReference type="Gene3D" id="3.40.50.720">
    <property type="entry name" value="NAD(P)-binding Rossmann-like Domain"/>
    <property type="match status" value="1"/>
</dbReference>
<dbReference type="Pfam" id="PF05368">
    <property type="entry name" value="NmrA"/>
    <property type="match status" value="1"/>
</dbReference>
<protein>
    <submittedName>
        <fullName evidence="3">NAD(P)H-binding protein</fullName>
    </submittedName>
</protein>
<dbReference type="EMBL" id="CP050177">
    <property type="protein sequence ID" value="QIQ01735.1"/>
    <property type="molecule type" value="Genomic_DNA"/>
</dbReference>